<name>A0ABU7LZU7_9PROT</name>
<organism evidence="2 3">
    <name type="scientific">Hyphobacterium marinum</name>
    <dbReference type="NCBI Taxonomy" id="3116574"/>
    <lineage>
        <taxon>Bacteria</taxon>
        <taxon>Pseudomonadati</taxon>
        <taxon>Pseudomonadota</taxon>
        <taxon>Alphaproteobacteria</taxon>
        <taxon>Maricaulales</taxon>
        <taxon>Maricaulaceae</taxon>
        <taxon>Hyphobacterium</taxon>
    </lineage>
</organism>
<comment type="caution">
    <text evidence="2">The sequence shown here is derived from an EMBL/GenBank/DDBJ whole genome shotgun (WGS) entry which is preliminary data.</text>
</comment>
<feature type="compositionally biased region" description="Basic and acidic residues" evidence="1">
    <location>
        <begin position="1"/>
        <end position="14"/>
    </location>
</feature>
<sequence length="45" mass="5166">MKGRLKSEIERGRNALETGEFAGRPQADLEARLHRSRLDWLADQS</sequence>
<evidence type="ECO:0000256" key="1">
    <source>
        <dbReference type="SAM" id="MobiDB-lite"/>
    </source>
</evidence>
<protein>
    <submittedName>
        <fullName evidence="2">Uncharacterized protein</fullName>
    </submittedName>
</protein>
<evidence type="ECO:0000313" key="3">
    <source>
        <dbReference type="Proteomes" id="UP001310692"/>
    </source>
</evidence>
<dbReference type="RefSeq" id="WP_330196641.1">
    <property type="nucleotide sequence ID" value="NZ_JAZDRO010000004.1"/>
</dbReference>
<reference evidence="2 3" key="1">
    <citation type="submission" date="2024-01" db="EMBL/GenBank/DDBJ databases">
        <title>Hyphobacterium bacterium isolated from marine sediment.</title>
        <authorList>
            <person name="Zhao S."/>
        </authorList>
    </citation>
    <scope>NUCLEOTIDE SEQUENCE [LARGE SCALE GENOMIC DNA]</scope>
    <source>
        <strain evidence="2 3">Y60-23</strain>
    </source>
</reference>
<proteinExistence type="predicted"/>
<dbReference type="Proteomes" id="UP001310692">
    <property type="component" value="Unassembled WGS sequence"/>
</dbReference>
<gene>
    <name evidence="2" type="ORF">V0U35_10350</name>
</gene>
<dbReference type="EMBL" id="JAZDRO010000004">
    <property type="protein sequence ID" value="MEE2567082.1"/>
    <property type="molecule type" value="Genomic_DNA"/>
</dbReference>
<keyword evidence="3" id="KW-1185">Reference proteome</keyword>
<evidence type="ECO:0000313" key="2">
    <source>
        <dbReference type="EMBL" id="MEE2567082.1"/>
    </source>
</evidence>
<accession>A0ABU7LZU7</accession>
<feature type="region of interest" description="Disordered" evidence="1">
    <location>
        <begin position="1"/>
        <end position="22"/>
    </location>
</feature>